<feature type="region of interest" description="Disordered" evidence="1">
    <location>
        <begin position="1"/>
        <end position="301"/>
    </location>
</feature>
<feature type="compositionally biased region" description="Acidic residues" evidence="1">
    <location>
        <begin position="196"/>
        <end position="207"/>
    </location>
</feature>
<feature type="compositionally biased region" description="Low complexity" evidence="1">
    <location>
        <begin position="455"/>
        <end position="469"/>
    </location>
</feature>
<protein>
    <submittedName>
        <fullName evidence="2">Uncharacterized protein</fullName>
    </submittedName>
</protein>
<feature type="region of interest" description="Disordered" evidence="1">
    <location>
        <begin position="389"/>
        <end position="505"/>
    </location>
</feature>
<feature type="compositionally biased region" description="Low complexity" evidence="1">
    <location>
        <begin position="273"/>
        <end position="282"/>
    </location>
</feature>
<dbReference type="EMBL" id="JANBUW010000004">
    <property type="protein sequence ID" value="KAJ2852302.1"/>
    <property type="molecule type" value="Genomic_DNA"/>
</dbReference>
<feature type="region of interest" description="Disordered" evidence="1">
    <location>
        <begin position="517"/>
        <end position="681"/>
    </location>
</feature>
<dbReference type="OrthoDB" id="5592757at2759"/>
<sequence>MSTPQGTEASPNPLGILASIASPAATNRDQQPAADGLKTPRPSDDSHDSLSPPHSPSTQAAMRRTRRDTSDSRSRATQPGAIPATQLDVLALVTATSPPMPSRRRWAAQSTPKPAFQQSSQTPARARPQMSNGNTQVSKQDSGSDTVSEDEQTLRSYSSRARARHQTVRMRPLPTDVRASSTAPRTRNSRGYSVESDGDTTETDEDVPLTRTPVPRRVGQPSNSLALEPQQAFPRMPPASEPTLRRRPRRRLHGGTNLSRQLSQLEETDEMESSSAISASRQQSRRMQHSGSETETDNEFVGSFGSAESELGRAGYTNGGRVSVAGRVRATSFRSQMPQANGLSRSQQGSGELSDGETTETDEEFFGPIKAVHSSIRPPRRVVRHLASLRASQPRQQQPAALDLSEYAYTPSQQTRTAPVSANSTANADNTFGLGISSETPVHGSGTPRGSSRILSTPSMAASAALPSAVRGTGPLPPPANYSYDGPIPHGNPRRDPFGPPDDLTFRGAALRRLERSGGMEAGLGNRKRALTAPSSYDAARSRRAPNMLGAKTLTDSLLEDDREDSASGYRTPPERSRQLGNRNGLLGESPVSSLRSSLLTRAGTQSSQASTSQVPAPGVASGPGSPSMDAALRQGRKRRRSPSQQSPLAHMSDASVSPASRRRTEDSPKDDEPSSMFPPI</sequence>
<feature type="compositionally biased region" description="Polar residues" evidence="1">
    <location>
        <begin position="256"/>
        <end position="265"/>
    </location>
</feature>
<name>A0A9W8IHH6_9FUNG</name>
<feature type="compositionally biased region" description="Polar residues" evidence="1">
    <location>
        <begin position="332"/>
        <end position="348"/>
    </location>
</feature>
<gene>
    <name evidence="2" type="ORF">IWW36_000445</name>
</gene>
<feature type="region of interest" description="Disordered" evidence="1">
    <location>
        <begin position="332"/>
        <end position="363"/>
    </location>
</feature>
<dbReference type="Proteomes" id="UP001139887">
    <property type="component" value="Unassembled WGS sequence"/>
</dbReference>
<evidence type="ECO:0000256" key="1">
    <source>
        <dbReference type="SAM" id="MobiDB-lite"/>
    </source>
</evidence>
<feature type="compositionally biased region" description="Acidic residues" evidence="1">
    <location>
        <begin position="354"/>
        <end position="363"/>
    </location>
</feature>
<feature type="compositionally biased region" description="Basic and acidic residues" evidence="1">
    <location>
        <begin position="663"/>
        <end position="673"/>
    </location>
</feature>
<keyword evidence="3" id="KW-1185">Reference proteome</keyword>
<proteinExistence type="predicted"/>
<feature type="compositionally biased region" description="Polar residues" evidence="1">
    <location>
        <begin position="591"/>
        <end position="604"/>
    </location>
</feature>
<feature type="compositionally biased region" description="Polar residues" evidence="1">
    <location>
        <begin position="108"/>
        <end position="146"/>
    </location>
</feature>
<evidence type="ECO:0000313" key="2">
    <source>
        <dbReference type="EMBL" id="KAJ2852302.1"/>
    </source>
</evidence>
<reference evidence="2" key="1">
    <citation type="submission" date="2022-07" db="EMBL/GenBank/DDBJ databases">
        <title>Phylogenomic reconstructions and comparative analyses of Kickxellomycotina fungi.</title>
        <authorList>
            <person name="Reynolds N.K."/>
            <person name="Stajich J.E."/>
            <person name="Barry K."/>
            <person name="Grigoriev I.V."/>
            <person name="Crous P."/>
            <person name="Smith M.E."/>
        </authorList>
    </citation>
    <scope>NUCLEOTIDE SEQUENCE</scope>
    <source>
        <strain evidence="2">NRRL 1566</strain>
    </source>
</reference>
<organism evidence="2 3">
    <name type="scientific">Coemansia brasiliensis</name>
    <dbReference type="NCBI Taxonomy" id="2650707"/>
    <lineage>
        <taxon>Eukaryota</taxon>
        <taxon>Fungi</taxon>
        <taxon>Fungi incertae sedis</taxon>
        <taxon>Zoopagomycota</taxon>
        <taxon>Kickxellomycotina</taxon>
        <taxon>Kickxellomycetes</taxon>
        <taxon>Kickxellales</taxon>
        <taxon>Kickxellaceae</taxon>
        <taxon>Coemansia</taxon>
    </lineage>
</organism>
<accession>A0A9W8IHH6</accession>
<evidence type="ECO:0000313" key="3">
    <source>
        <dbReference type="Proteomes" id="UP001139887"/>
    </source>
</evidence>
<comment type="caution">
    <text evidence="2">The sequence shown here is derived from an EMBL/GenBank/DDBJ whole genome shotgun (WGS) entry which is preliminary data.</text>
</comment>
<feature type="compositionally biased region" description="Polar residues" evidence="1">
    <location>
        <begin position="1"/>
        <end position="10"/>
    </location>
</feature>
<feature type="compositionally biased region" description="Polar residues" evidence="1">
    <location>
        <begin position="178"/>
        <end position="191"/>
    </location>
</feature>
<feature type="compositionally biased region" description="Low complexity" evidence="1">
    <location>
        <begin position="605"/>
        <end position="628"/>
    </location>
</feature>
<dbReference type="AlphaFoldDB" id="A0A9W8IHH6"/>
<feature type="compositionally biased region" description="Polar residues" evidence="1">
    <location>
        <begin position="410"/>
        <end position="430"/>
    </location>
</feature>
<feature type="compositionally biased region" description="Low complexity" evidence="1">
    <location>
        <begin position="389"/>
        <end position="402"/>
    </location>
</feature>